<evidence type="ECO:0000313" key="3">
    <source>
        <dbReference type="Proteomes" id="UP000593572"/>
    </source>
</evidence>
<dbReference type="EMBL" id="JABEZX010000009">
    <property type="protein sequence ID" value="MBA0566557.1"/>
    <property type="molecule type" value="Genomic_DNA"/>
</dbReference>
<dbReference type="Pfam" id="PF13456">
    <property type="entry name" value="RVT_3"/>
    <property type="match status" value="1"/>
</dbReference>
<evidence type="ECO:0000313" key="2">
    <source>
        <dbReference type="EMBL" id="MBA0566557.1"/>
    </source>
</evidence>
<reference evidence="2 3" key="1">
    <citation type="journal article" date="2019" name="Genome Biol. Evol.">
        <title>Insights into the evolution of the New World diploid cottons (Gossypium, subgenus Houzingenia) based on genome sequencing.</title>
        <authorList>
            <person name="Grover C.E."/>
            <person name="Arick M.A. 2nd"/>
            <person name="Thrash A."/>
            <person name="Conover J.L."/>
            <person name="Sanders W.S."/>
            <person name="Peterson D.G."/>
            <person name="Frelichowski J.E."/>
            <person name="Scheffler J.A."/>
            <person name="Scheffler B.E."/>
            <person name="Wendel J.F."/>
        </authorList>
    </citation>
    <scope>NUCLEOTIDE SEQUENCE [LARGE SCALE GENOMIC DNA]</scope>
    <source>
        <strain evidence="2">157</strain>
        <tissue evidence="2">Leaf</tissue>
    </source>
</reference>
<comment type="caution">
    <text evidence="2">The sequence shown here is derived from an EMBL/GenBank/DDBJ whole genome shotgun (WGS) entry which is preliminary data.</text>
</comment>
<dbReference type="GO" id="GO:0003676">
    <property type="term" value="F:nucleic acid binding"/>
    <property type="evidence" value="ECO:0007669"/>
    <property type="project" value="InterPro"/>
</dbReference>
<organism evidence="2 3">
    <name type="scientific">Gossypium lobatum</name>
    <dbReference type="NCBI Taxonomy" id="34289"/>
    <lineage>
        <taxon>Eukaryota</taxon>
        <taxon>Viridiplantae</taxon>
        <taxon>Streptophyta</taxon>
        <taxon>Embryophyta</taxon>
        <taxon>Tracheophyta</taxon>
        <taxon>Spermatophyta</taxon>
        <taxon>Magnoliopsida</taxon>
        <taxon>eudicotyledons</taxon>
        <taxon>Gunneridae</taxon>
        <taxon>Pentapetalae</taxon>
        <taxon>rosids</taxon>
        <taxon>malvids</taxon>
        <taxon>Malvales</taxon>
        <taxon>Malvaceae</taxon>
        <taxon>Malvoideae</taxon>
        <taxon>Gossypium</taxon>
    </lineage>
</organism>
<protein>
    <recommendedName>
        <fullName evidence="1">RNase H type-1 domain-containing protein</fullName>
    </recommendedName>
</protein>
<dbReference type="AlphaFoldDB" id="A0A7J8MP94"/>
<accession>A0A7J8MP94</accession>
<dbReference type="InterPro" id="IPR002156">
    <property type="entry name" value="RNaseH_domain"/>
</dbReference>
<sequence length="48" mass="5395">SIIVEGDSRSFIRNINNHEQDFSDISALTWSAKAIAKEFHACAFHFIG</sequence>
<feature type="domain" description="RNase H type-1" evidence="1">
    <location>
        <begin position="2"/>
        <end position="47"/>
    </location>
</feature>
<dbReference type="Proteomes" id="UP000593572">
    <property type="component" value="Unassembled WGS sequence"/>
</dbReference>
<gene>
    <name evidence="2" type="ORF">Golob_011364</name>
</gene>
<evidence type="ECO:0000259" key="1">
    <source>
        <dbReference type="Pfam" id="PF13456"/>
    </source>
</evidence>
<proteinExistence type="predicted"/>
<keyword evidence="3" id="KW-1185">Reference proteome</keyword>
<dbReference type="GO" id="GO:0004523">
    <property type="term" value="F:RNA-DNA hybrid ribonuclease activity"/>
    <property type="evidence" value="ECO:0007669"/>
    <property type="project" value="InterPro"/>
</dbReference>
<feature type="non-terminal residue" evidence="2">
    <location>
        <position position="1"/>
    </location>
</feature>
<name>A0A7J8MP94_9ROSI</name>